<keyword evidence="2" id="KW-1133">Transmembrane helix</keyword>
<name>A0ABP0V0L4_9BRYO</name>
<organism evidence="3 4">
    <name type="scientific">Sphagnum troendelagicum</name>
    <dbReference type="NCBI Taxonomy" id="128251"/>
    <lineage>
        <taxon>Eukaryota</taxon>
        <taxon>Viridiplantae</taxon>
        <taxon>Streptophyta</taxon>
        <taxon>Embryophyta</taxon>
        <taxon>Bryophyta</taxon>
        <taxon>Sphagnophytina</taxon>
        <taxon>Sphagnopsida</taxon>
        <taxon>Sphagnales</taxon>
        <taxon>Sphagnaceae</taxon>
        <taxon>Sphagnum</taxon>
    </lineage>
</organism>
<sequence>MQRSSGIVPSALKPPRPPGKNKTAQMVTVVRNDSCNRDDKGDKAWWMCNAEQAVHLVPIVLLTCLLILYICSSARFHEFENLLCDEMSQNVVETTIMTERHLQQAAGSKLQREEQNLSTDVLEKLGIDLQDHPSDLPVNTMLRGAAS</sequence>
<dbReference type="EMBL" id="OZ019900">
    <property type="protein sequence ID" value="CAK9234002.1"/>
    <property type="molecule type" value="Genomic_DNA"/>
</dbReference>
<keyword evidence="2" id="KW-0812">Transmembrane</keyword>
<protein>
    <submittedName>
        <fullName evidence="3">Uncharacterized protein</fullName>
    </submittedName>
</protein>
<reference evidence="3" key="1">
    <citation type="submission" date="2024-02" db="EMBL/GenBank/DDBJ databases">
        <authorList>
            <consortium name="ELIXIR-Norway"/>
            <consortium name="Elixir Norway"/>
        </authorList>
    </citation>
    <scope>NUCLEOTIDE SEQUENCE</scope>
</reference>
<evidence type="ECO:0000256" key="2">
    <source>
        <dbReference type="SAM" id="Phobius"/>
    </source>
</evidence>
<feature type="region of interest" description="Disordered" evidence="1">
    <location>
        <begin position="1"/>
        <end position="23"/>
    </location>
</feature>
<keyword evidence="4" id="KW-1185">Reference proteome</keyword>
<dbReference type="Proteomes" id="UP001497512">
    <property type="component" value="Chromosome 8"/>
</dbReference>
<accession>A0ABP0V0L4</accession>
<evidence type="ECO:0000256" key="1">
    <source>
        <dbReference type="SAM" id="MobiDB-lite"/>
    </source>
</evidence>
<evidence type="ECO:0000313" key="3">
    <source>
        <dbReference type="EMBL" id="CAK9234002.1"/>
    </source>
</evidence>
<evidence type="ECO:0000313" key="4">
    <source>
        <dbReference type="Proteomes" id="UP001497512"/>
    </source>
</evidence>
<keyword evidence="2" id="KW-0472">Membrane</keyword>
<proteinExistence type="predicted"/>
<gene>
    <name evidence="3" type="ORF">CSSPTR1EN2_LOCUS21915</name>
</gene>
<feature type="transmembrane region" description="Helical" evidence="2">
    <location>
        <begin position="53"/>
        <end position="71"/>
    </location>
</feature>